<feature type="transmembrane region" description="Helical" evidence="7">
    <location>
        <begin position="388"/>
        <end position="408"/>
    </location>
</feature>
<evidence type="ECO:0000259" key="8">
    <source>
        <dbReference type="PROSITE" id="PS50850"/>
    </source>
</evidence>
<feature type="transmembrane region" description="Helical" evidence="7">
    <location>
        <begin position="125"/>
        <end position="146"/>
    </location>
</feature>
<dbReference type="CDD" id="cd17324">
    <property type="entry name" value="MFS_NepI_like"/>
    <property type="match status" value="1"/>
</dbReference>
<evidence type="ECO:0000256" key="6">
    <source>
        <dbReference type="SAM" id="MobiDB-lite"/>
    </source>
</evidence>
<dbReference type="Pfam" id="PF07690">
    <property type="entry name" value="MFS_1"/>
    <property type="match status" value="1"/>
</dbReference>
<protein>
    <submittedName>
        <fullName evidence="9">MFS transporter</fullName>
    </submittedName>
</protein>
<evidence type="ECO:0000256" key="3">
    <source>
        <dbReference type="ARBA" id="ARBA00022692"/>
    </source>
</evidence>
<evidence type="ECO:0000256" key="7">
    <source>
        <dbReference type="SAM" id="Phobius"/>
    </source>
</evidence>
<feature type="transmembrane region" description="Helical" evidence="7">
    <location>
        <begin position="272"/>
        <end position="289"/>
    </location>
</feature>
<evidence type="ECO:0000313" key="10">
    <source>
        <dbReference type="Proteomes" id="UP000297385"/>
    </source>
</evidence>
<evidence type="ECO:0000256" key="4">
    <source>
        <dbReference type="ARBA" id="ARBA00022989"/>
    </source>
</evidence>
<feature type="transmembrane region" description="Helical" evidence="7">
    <location>
        <begin position="230"/>
        <end position="252"/>
    </location>
</feature>
<feature type="transmembrane region" description="Helical" evidence="7">
    <location>
        <begin position="70"/>
        <end position="92"/>
    </location>
</feature>
<dbReference type="InterPro" id="IPR050189">
    <property type="entry name" value="MFS_Efflux_Transporters"/>
</dbReference>
<accession>A0A4Y8MH63</accession>
<dbReference type="RefSeq" id="WP_134466716.1">
    <property type="nucleotide sequence ID" value="NZ_SNVI01000008.1"/>
</dbReference>
<keyword evidence="4 7" id="KW-1133">Transmembrane helix</keyword>
<reference evidence="9 10" key="1">
    <citation type="submission" date="2019-03" db="EMBL/GenBank/DDBJ databases">
        <title>Complete Genome Sequence of Paraburkholderia dipogonis ICMP 19430T, a Nitrogen-fixing Symbiont of the South African Invasive Legume Dipogon lignosus in New Zealand.</title>
        <authorList>
            <person name="De Meyer S.E."/>
        </authorList>
    </citation>
    <scope>NUCLEOTIDE SEQUENCE [LARGE SCALE GENOMIC DNA]</scope>
    <source>
        <strain evidence="9 10">ICMP 19430</strain>
    </source>
</reference>
<feature type="transmembrane region" description="Helical" evidence="7">
    <location>
        <begin position="29"/>
        <end position="50"/>
    </location>
</feature>
<dbReference type="PANTHER" id="PTHR43124">
    <property type="entry name" value="PURINE EFFLUX PUMP PBUE"/>
    <property type="match status" value="1"/>
</dbReference>
<feature type="transmembrane region" description="Helical" evidence="7">
    <location>
        <begin position="320"/>
        <end position="338"/>
    </location>
</feature>
<dbReference type="InterPro" id="IPR011701">
    <property type="entry name" value="MFS"/>
</dbReference>
<name>A0A4Y8MH63_9BURK</name>
<dbReference type="GO" id="GO:0005886">
    <property type="term" value="C:plasma membrane"/>
    <property type="evidence" value="ECO:0007669"/>
    <property type="project" value="UniProtKB-SubCell"/>
</dbReference>
<sequence>MPAQTRPESTRPDSSGQAGSSDAPVAAPYGLVLAIAALGLGGLFIGTGEFASMSLLPGLSADTAVSLPMAGSYISSYALGVVIGSPVIAVLASRWSRRSLLVALLSLVVIGYAASALAWDFRSLLVARFLSGLPHGAYYGVASLAAAAMVPANRRATAIGYVMLGLAAANLVGVPAATWVGDHVGWRAVFASVAIGGALTATLVIVVIPKLTPTDHSSPLQELSALGRPMVWLTLLTASVGFGGMFAVYTYITPTLTHVSGFSQQNVPEVLALWGLGMVAGNLIGGRLADRALIPSIFGMLIWNVVFLGLFTFASASKPASLIVLFLVGNGFALVPALQTRLMNVAGKAQTFASSLNHSAFNISNAVGAAMGGIAIAAGYGWASTGAVGAVLALAGIVPMAASLSLAARQRARYPAGPSATRRAK</sequence>
<dbReference type="GO" id="GO:0022857">
    <property type="term" value="F:transmembrane transporter activity"/>
    <property type="evidence" value="ECO:0007669"/>
    <property type="project" value="InterPro"/>
</dbReference>
<feature type="domain" description="Major facilitator superfamily (MFS) profile" evidence="8">
    <location>
        <begin position="34"/>
        <end position="413"/>
    </location>
</feature>
<keyword evidence="3 7" id="KW-0812">Transmembrane</keyword>
<proteinExistence type="predicted"/>
<evidence type="ECO:0000256" key="2">
    <source>
        <dbReference type="ARBA" id="ARBA00022475"/>
    </source>
</evidence>
<dbReference type="Proteomes" id="UP000297385">
    <property type="component" value="Unassembled WGS sequence"/>
</dbReference>
<dbReference type="PANTHER" id="PTHR43124:SF3">
    <property type="entry name" value="CHLORAMPHENICOL EFFLUX PUMP RV0191"/>
    <property type="match status" value="1"/>
</dbReference>
<feature type="transmembrane region" description="Helical" evidence="7">
    <location>
        <begin position="99"/>
        <end position="119"/>
    </location>
</feature>
<dbReference type="InterPro" id="IPR036259">
    <property type="entry name" value="MFS_trans_sf"/>
</dbReference>
<dbReference type="AlphaFoldDB" id="A0A4Y8MH63"/>
<feature type="transmembrane region" description="Helical" evidence="7">
    <location>
        <begin position="359"/>
        <end position="382"/>
    </location>
</feature>
<comment type="subcellular location">
    <subcellularLocation>
        <location evidence="1">Cell membrane</location>
        <topology evidence="1">Multi-pass membrane protein</topology>
    </subcellularLocation>
</comment>
<dbReference type="Gene3D" id="1.20.1250.20">
    <property type="entry name" value="MFS general substrate transporter like domains"/>
    <property type="match status" value="1"/>
</dbReference>
<evidence type="ECO:0000256" key="1">
    <source>
        <dbReference type="ARBA" id="ARBA00004651"/>
    </source>
</evidence>
<feature type="region of interest" description="Disordered" evidence="6">
    <location>
        <begin position="1"/>
        <end position="22"/>
    </location>
</feature>
<feature type="transmembrane region" description="Helical" evidence="7">
    <location>
        <begin position="186"/>
        <end position="209"/>
    </location>
</feature>
<organism evidence="9 10">
    <name type="scientific">Paraburkholderia dipogonis</name>
    <dbReference type="NCBI Taxonomy" id="1211383"/>
    <lineage>
        <taxon>Bacteria</taxon>
        <taxon>Pseudomonadati</taxon>
        <taxon>Pseudomonadota</taxon>
        <taxon>Betaproteobacteria</taxon>
        <taxon>Burkholderiales</taxon>
        <taxon>Burkholderiaceae</taxon>
        <taxon>Paraburkholderia</taxon>
    </lineage>
</organism>
<dbReference type="SUPFAM" id="SSF103473">
    <property type="entry name" value="MFS general substrate transporter"/>
    <property type="match status" value="1"/>
</dbReference>
<dbReference type="PROSITE" id="PS50850">
    <property type="entry name" value="MFS"/>
    <property type="match status" value="1"/>
</dbReference>
<keyword evidence="2" id="KW-1003">Cell membrane</keyword>
<dbReference type="EMBL" id="SNVI01000008">
    <property type="protein sequence ID" value="TFE36792.1"/>
    <property type="molecule type" value="Genomic_DNA"/>
</dbReference>
<dbReference type="InterPro" id="IPR020846">
    <property type="entry name" value="MFS_dom"/>
</dbReference>
<keyword evidence="5 7" id="KW-0472">Membrane</keyword>
<comment type="caution">
    <text evidence="9">The sequence shown here is derived from an EMBL/GenBank/DDBJ whole genome shotgun (WGS) entry which is preliminary data.</text>
</comment>
<evidence type="ECO:0000313" key="9">
    <source>
        <dbReference type="EMBL" id="TFE36792.1"/>
    </source>
</evidence>
<feature type="transmembrane region" description="Helical" evidence="7">
    <location>
        <begin position="158"/>
        <end position="180"/>
    </location>
</feature>
<evidence type="ECO:0000256" key="5">
    <source>
        <dbReference type="ARBA" id="ARBA00023136"/>
    </source>
</evidence>
<gene>
    <name evidence="9" type="ORF">E2553_44920</name>
</gene>
<feature type="transmembrane region" description="Helical" evidence="7">
    <location>
        <begin position="296"/>
        <end position="314"/>
    </location>
</feature>